<proteinExistence type="predicted"/>
<organism evidence="2 3">
    <name type="scientific">Dorea acetigenes</name>
    <dbReference type="NCBI Taxonomy" id="2981787"/>
    <lineage>
        <taxon>Bacteria</taxon>
        <taxon>Bacillati</taxon>
        <taxon>Bacillota</taxon>
        <taxon>Clostridia</taxon>
        <taxon>Lachnospirales</taxon>
        <taxon>Lachnospiraceae</taxon>
        <taxon>Dorea</taxon>
    </lineage>
</organism>
<protein>
    <recommendedName>
        <fullName evidence="1">Replication-associated protein ORF2/G2P domain-containing protein</fullName>
    </recommendedName>
</protein>
<gene>
    <name evidence="2" type="ORF">OCV99_01875</name>
</gene>
<accession>A0ABT2RJ28</accession>
<dbReference type="EMBL" id="JAOQJU010000001">
    <property type="protein sequence ID" value="MCU6685311.1"/>
    <property type="molecule type" value="Genomic_DNA"/>
</dbReference>
<dbReference type="Pfam" id="PF23343">
    <property type="entry name" value="REP_ORF2-G2P"/>
    <property type="match status" value="1"/>
</dbReference>
<comment type="caution">
    <text evidence="2">The sequence shown here is derived from an EMBL/GenBank/DDBJ whole genome shotgun (WGS) entry which is preliminary data.</text>
</comment>
<reference evidence="2 3" key="1">
    <citation type="journal article" date="2021" name="ISME Commun">
        <title>Automated analysis of genomic sequences facilitates high-throughput and comprehensive description of bacteria.</title>
        <authorList>
            <person name="Hitch T.C.A."/>
        </authorList>
    </citation>
    <scope>NUCLEOTIDE SEQUENCE [LARGE SCALE GENOMIC DNA]</scope>
    <source>
        <strain evidence="2 3">Sanger_03</strain>
    </source>
</reference>
<dbReference type="Proteomes" id="UP001652431">
    <property type="component" value="Unassembled WGS sequence"/>
</dbReference>
<dbReference type="RefSeq" id="WP_158367592.1">
    <property type="nucleotide sequence ID" value="NZ_JAOQJU010000001.1"/>
</dbReference>
<sequence length="253" mass="30175">MIKRLTSTYRDGDVIDVEEHPDGRYGARGMPRMKKKRPTPEQVKEINHQNKVRRCRAYLLEYFHFGDLFISLTYQADKRPESMEGALKDFQKTIRTVRREYRKRGYEIFWIRNIEQGTRGAWHIHLVVNDIPDAPGILKRAWDKGFVNMVTIKDDSRFLDEDFTKLANYLTKDGDTREPKKDGTLAKPRIKEASYSHSRNMQLTEPKKDELIRWKKEPKPKKGYYILRCIEGINPVTGYKYRRYTMVRLNRRI</sequence>
<evidence type="ECO:0000313" key="3">
    <source>
        <dbReference type="Proteomes" id="UP001652431"/>
    </source>
</evidence>
<keyword evidence="3" id="KW-1185">Reference proteome</keyword>
<name>A0ABT2RJ28_9FIRM</name>
<evidence type="ECO:0000313" key="2">
    <source>
        <dbReference type="EMBL" id="MCU6685311.1"/>
    </source>
</evidence>
<feature type="domain" description="Replication-associated protein ORF2/G2P" evidence="1">
    <location>
        <begin position="68"/>
        <end position="172"/>
    </location>
</feature>
<evidence type="ECO:0000259" key="1">
    <source>
        <dbReference type="Pfam" id="PF23343"/>
    </source>
</evidence>
<dbReference type="InterPro" id="IPR056906">
    <property type="entry name" value="ORF2/G2P_dom"/>
</dbReference>